<keyword evidence="9" id="KW-0963">Cytoplasm</keyword>
<reference evidence="12" key="1">
    <citation type="journal article" date="2020" name="mSystems">
        <title>Genome- and Community-Level Interaction Insights into Carbon Utilization and Element Cycling Functions of Hydrothermarchaeota in Hydrothermal Sediment.</title>
        <authorList>
            <person name="Zhou Z."/>
            <person name="Liu Y."/>
            <person name="Xu W."/>
            <person name="Pan J."/>
            <person name="Luo Z.H."/>
            <person name="Li M."/>
        </authorList>
    </citation>
    <scope>NUCLEOTIDE SEQUENCE [LARGE SCALE GENOMIC DNA]</scope>
    <source>
        <strain evidence="12">SpSt-767</strain>
    </source>
</reference>
<keyword evidence="6 9" id="KW-0648">Protein biosynthesis</keyword>
<feature type="binding site" evidence="10">
    <location>
        <position position="111"/>
    </location>
    <ligand>
        <name>L-histidine</name>
        <dbReference type="ChEBI" id="CHEBI:57595"/>
    </ligand>
</feature>
<dbReference type="GO" id="GO:0005737">
    <property type="term" value="C:cytoplasm"/>
    <property type="evidence" value="ECO:0007669"/>
    <property type="project" value="UniProtKB-SubCell"/>
</dbReference>
<feature type="binding site" evidence="10">
    <location>
        <begin position="259"/>
        <end position="260"/>
    </location>
    <ligand>
        <name>L-histidine</name>
        <dbReference type="ChEBI" id="CHEBI:57595"/>
    </ligand>
</feature>
<evidence type="ECO:0000256" key="7">
    <source>
        <dbReference type="ARBA" id="ARBA00023146"/>
    </source>
</evidence>
<feature type="binding site" evidence="10">
    <location>
        <position position="129"/>
    </location>
    <ligand>
        <name>L-histidine</name>
        <dbReference type="ChEBI" id="CHEBI:57595"/>
    </ligand>
</feature>
<dbReference type="CDD" id="cd00773">
    <property type="entry name" value="HisRS-like_core"/>
    <property type="match status" value="1"/>
</dbReference>
<dbReference type="InterPro" id="IPR004516">
    <property type="entry name" value="HisRS/HisZ"/>
</dbReference>
<dbReference type="InterPro" id="IPR033656">
    <property type="entry name" value="HisRS_anticodon"/>
</dbReference>
<dbReference type="HAMAP" id="MF_00127">
    <property type="entry name" value="His_tRNA_synth"/>
    <property type="match status" value="1"/>
</dbReference>
<organism evidence="12">
    <name type="scientific">Desulfobacca acetoxidans</name>
    <dbReference type="NCBI Taxonomy" id="60893"/>
    <lineage>
        <taxon>Bacteria</taxon>
        <taxon>Pseudomonadati</taxon>
        <taxon>Thermodesulfobacteriota</taxon>
        <taxon>Desulfobaccia</taxon>
        <taxon>Desulfobaccales</taxon>
        <taxon>Desulfobaccaceae</taxon>
        <taxon>Desulfobacca</taxon>
    </lineage>
</organism>
<gene>
    <name evidence="9" type="primary">hisS</name>
    <name evidence="12" type="ORF">ENV52_10300</name>
</gene>
<keyword evidence="7 9" id="KW-0030">Aminoacyl-tRNA synthetase</keyword>
<evidence type="ECO:0000256" key="8">
    <source>
        <dbReference type="ARBA" id="ARBA00047639"/>
    </source>
</evidence>
<dbReference type="Pfam" id="PF03129">
    <property type="entry name" value="HGTP_anticodon"/>
    <property type="match status" value="1"/>
</dbReference>
<accession>A0A7V6A4Y2</accession>
<protein>
    <recommendedName>
        <fullName evidence="9">Histidine--tRNA ligase</fullName>
        <ecNumber evidence="9">6.1.1.21</ecNumber>
    </recommendedName>
    <alternativeName>
        <fullName evidence="9">Histidyl-tRNA synthetase</fullName>
        <shortName evidence="9">HisRS</shortName>
    </alternativeName>
</protein>
<dbReference type="InterPro" id="IPR041715">
    <property type="entry name" value="HisRS-like_core"/>
</dbReference>
<evidence type="ECO:0000256" key="3">
    <source>
        <dbReference type="ARBA" id="ARBA00022598"/>
    </source>
</evidence>
<dbReference type="EC" id="6.1.1.21" evidence="9"/>
<dbReference type="PROSITE" id="PS50862">
    <property type="entry name" value="AA_TRNA_LIGASE_II"/>
    <property type="match status" value="1"/>
</dbReference>
<dbReference type="CDD" id="cd00859">
    <property type="entry name" value="HisRS_anticodon"/>
    <property type="match status" value="1"/>
</dbReference>
<evidence type="ECO:0000256" key="4">
    <source>
        <dbReference type="ARBA" id="ARBA00022741"/>
    </source>
</evidence>
<dbReference type="InterPro" id="IPR015807">
    <property type="entry name" value="His-tRNA-ligase"/>
</dbReference>
<evidence type="ECO:0000256" key="6">
    <source>
        <dbReference type="ARBA" id="ARBA00022917"/>
    </source>
</evidence>
<evidence type="ECO:0000256" key="5">
    <source>
        <dbReference type="ARBA" id="ARBA00022840"/>
    </source>
</evidence>
<dbReference type="InterPro" id="IPR045864">
    <property type="entry name" value="aa-tRNA-synth_II/BPL/LPL"/>
</dbReference>
<comment type="similarity">
    <text evidence="1 9">Belongs to the class-II aminoacyl-tRNA synthetase family.</text>
</comment>
<evidence type="ECO:0000259" key="11">
    <source>
        <dbReference type="PROSITE" id="PS50862"/>
    </source>
</evidence>
<proteinExistence type="inferred from homology"/>
<dbReference type="SUPFAM" id="SSF55681">
    <property type="entry name" value="Class II aaRS and biotin synthetases"/>
    <property type="match status" value="1"/>
</dbReference>
<evidence type="ECO:0000256" key="2">
    <source>
        <dbReference type="ARBA" id="ARBA00011738"/>
    </source>
</evidence>
<evidence type="ECO:0000256" key="1">
    <source>
        <dbReference type="ARBA" id="ARBA00008226"/>
    </source>
</evidence>
<dbReference type="GO" id="GO:0006427">
    <property type="term" value="P:histidyl-tRNA aminoacylation"/>
    <property type="evidence" value="ECO:0007669"/>
    <property type="project" value="UniProtKB-UniRule"/>
</dbReference>
<comment type="caution">
    <text evidence="12">The sequence shown here is derived from an EMBL/GenBank/DDBJ whole genome shotgun (WGS) entry which is preliminary data.</text>
</comment>
<dbReference type="SUPFAM" id="SSF52954">
    <property type="entry name" value="Class II aaRS ABD-related"/>
    <property type="match status" value="1"/>
</dbReference>
<sequence length="420" mass="46471">MIHAIRGMKDILPPETSRWQWVETEARKTFELYGYQEIRLPLLERTELFARSIGADTDIVAKEMYTFTDRKGDSLTLRPEATAQVVRACLENGLMNRAGVRKFYLIGPMFRYERPQKGRYRQFHQINCEALGSEAPELDAEVILMLLQFLGRVGLPNLRLLINSLGCPECTRDFKAQLQLFLASQEGWCDDCLRRRDTNPLRVLDCKSQHCQALLEGAPTMEDSLCEACSRHYQRVLDLLDGAGQAYEKNPRLVRGLDYYTRTAFEVVAEGLGAQNSVAGGGRYNGLAKELGGADLPGLGFAIGEDRLLEVLPPEAGPDAGALTFLAALGDAARERAFFLNQKIRAQGLPAAMDFEGRSLKSQMSLADRLGATLVVILGDQELAAGTVTLRRMATGEQETVPLTELVTKLKALTGPKEGT</sequence>
<dbReference type="AlphaFoldDB" id="A0A7V6A4Y2"/>
<comment type="catalytic activity">
    <reaction evidence="8 9">
        <text>tRNA(His) + L-histidine + ATP = L-histidyl-tRNA(His) + AMP + diphosphate + H(+)</text>
        <dbReference type="Rhea" id="RHEA:17313"/>
        <dbReference type="Rhea" id="RHEA-COMP:9665"/>
        <dbReference type="Rhea" id="RHEA-COMP:9689"/>
        <dbReference type="ChEBI" id="CHEBI:15378"/>
        <dbReference type="ChEBI" id="CHEBI:30616"/>
        <dbReference type="ChEBI" id="CHEBI:33019"/>
        <dbReference type="ChEBI" id="CHEBI:57595"/>
        <dbReference type="ChEBI" id="CHEBI:78442"/>
        <dbReference type="ChEBI" id="CHEBI:78527"/>
        <dbReference type="ChEBI" id="CHEBI:456215"/>
        <dbReference type="EC" id="6.1.1.21"/>
    </reaction>
</comment>
<feature type="binding site" evidence="10">
    <location>
        <begin position="80"/>
        <end position="82"/>
    </location>
    <ligand>
        <name>L-histidine</name>
        <dbReference type="ChEBI" id="CHEBI:57595"/>
    </ligand>
</feature>
<dbReference type="NCBIfam" id="TIGR00442">
    <property type="entry name" value="hisS"/>
    <property type="match status" value="1"/>
</dbReference>
<evidence type="ECO:0000256" key="9">
    <source>
        <dbReference type="HAMAP-Rule" id="MF_00127"/>
    </source>
</evidence>
<feature type="binding site" evidence="10">
    <location>
        <position position="125"/>
    </location>
    <ligand>
        <name>L-histidine</name>
        <dbReference type="ChEBI" id="CHEBI:57595"/>
    </ligand>
</feature>
<dbReference type="PANTHER" id="PTHR43707">
    <property type="entry name" value="HISTIDYL-TRNA SYNTHETASE"/>
    <property type="match status" value="1"/>
</dbReference>
<evidence type="ECO:0000313" key="12">
    <source>
        <dbReference type="EMBL" id="HHS30076.1"/>
    </source>
</evidence>
<dbReference type="PIRSF" id="PIRSF001549">
    <property type="entry name" value="His-tRNA_synth"/>
    <property type="match status" value="1"/>
</dbReference>
<dbReference type="GO" id="GO:0005524">
    <property type="term" value="F:ATP binding"/>
    <property type="evidence" value="ECO:0007669"/>
    <property type="project" value="UniProtKB-UniRule"/>
</dbReference>
<name>A0A7V6A4Y2_9BACT</name>
<keyword evidence="5 9" id="KW-0067">ATP-binding</keyword>
<keyword evidence="3 9" id="KW-0436">Ligase</keyword>
<dbReference type="Gene3D" id="3.40.50.800">
    <property type="entry name" value="Anticodon-binding domain"/>
    <property type="match status" value="1"/>
</dbReference>
<keyword evidence="4 9" id="KW-0547">Nucleotide-binding</keyword>
<feature type="domain" description="Aminoacyl-transfer RNA synthetases class-II family profile" evidence="11">
    <location>
        <begin position="22"/>
        <end position="350"/>
    </location>
</feature>
<comment type="subcellular location">
    <subcellularLocation>
        <location evidence="9">Cytoplasm</location>
    </subcellularLocation>
</comment>
<dbReference type="Pfam" id="PF13393">
    <property type="entry name" value="tRNA-synt_His"/>
    <property type="match status" value="1"/>
</dbReference>
<dbReference type="Gene3D" id="3.30.930.10">
    <property type="entry name" value="Bira Bifunctional Protein, Domain 2"/>
    <property type="match status" value="1"/>
</dbReference>
<dbReference type="EMBL" id="DTGR01000161">
    <property type="protein sequence ID" value="HHS30076.1"/>
    <property type="molecule type" value="Genomic_DNA"/>
</dbReference>
<dbReference type="InterPro" id="IPR036621">
    <property type="entry name" value="Anticodon-bd_dom_sf"/>
</dbReference>
<comment type="subunit">
    <text evidence="2 9">Homodimer.</text>
</comment>
<dbReference type="PANTHER" id="PTHR43707:SF1">
    <property type="entry name" value="HISTIDINE--TRNA LIGASE, MITOCHONDRIAL-RELATED"/>
    <property type="match status" value="1"/>
</dbReference>
<dbReference type="InterPro" id="IPR006195">
    <property type="entry name" value="aa-tRNA-synth_II"/>
</dbReference>
<dbReference type="InterPro" id="IPR004154">
    <property type="entry name" value="Anticodon-bd"/>
</dbReference>
<feature type="binding site" evidence="10">
    <location>
        <position position="255"/>
    </location>
    <ligand>
        <name>L-histidine</name>
        <dbReference type="ChEBI" id="CHEBI:57595"/>
    </ligand>
</feature>
<evidence type="ECO:0000256" key="10">
    <source>
        <dbReference type="PIRSR" id="PIRSR001549-1"/>
    </source>
</evidence>
<dbReference type="GO" id="GO:0004821">
    <property type="term" value="F:histidine-tRNA ligase activity"/>
    <property type="evidence" value="ECO:0007669"/>
    <property type="project" value="UniProtKB-UniRule"/>
</dbReference>